<dbReference type="Proteomes" id="UP000254235">
    <property type="component" value="Unassembled WGS sequence"/>
</dbReference>
<reference evidence="3 5" key="2">
    <citation type="submission" date="2018-06" db="EMBL/GenBank/DDBJ databases">
        <authorList>
            <consortium name="Pathogen Informatics"/>
            <person name="Doyle S."/>
        </authorList>
    </citation>
    <scope>NUCLEOTIDE SEQUENCE [LARGE SCALE GENOMIC DNA]</scope>
    <source>
        <strain evidence="3 5">NCTC13043</strain>
    </source>
</reference>
<keyword evidence="1" id="KW-1133">Transmembrane helix</keyword>
<gene>
    <name evidence="2" type="ORF">BC673_12334</name>
    <name evidence="3" type="ORF">NCTC13043_00566</name>
</gene>
<keyword evidence="1" id="KW-0812">Transmembrane</keyword>
<dbReference type="EMBL" id="QLTQ01000023">
    <property type="protein sequence ID" value="RAS43496.1"/>
    <property type="molecule type" value="Genomic_DNA"/>
</dbReference>
<keyword evidence="4" id="KW-1185">Reference proteome</keyword>
<sequence length="51" mass="6243">MLQWLLEIWLWCAYCVVVKIGTIQFVHIVFRKIYILIASKFYKDNSFFILK</sequence>
<evidence type="ECO:0000256" key="1">
    <source>
        <dbReference type="SAM" id="Phobius"/>
    </source>
</evidence>
<evidence type="ECO:0000313" key="5">
    <source>
        <dbReference type="Proteomes" id="UP000254235"/>
    </source>
</evidence>
<dbReference type="EMBL" id="UGTP01000001">
    <property type="protein sequence ID" value="SUC11710.1"/>
    <property type="molecule type" value="Genomic_DNA"/>
</dbReference>
<proteinExistence type="predicted"/>
<evidence type="ECO:0000313" key="3">
    <source>
        <dbReference type="EMBL" id="SUC11710.1"/>
    </source>
</evidence>
<dbReference type="AlphaFoldDB" id="A0A379EZ82"/>
<feature type="transmembrane region" description="Helical" evidence="1">
    <location>
        <begin position="6"/>
        <end position="30"/>
    </location>
</feature>
<reference evidence="2 4" key="1">
    <citation type="submission" date="2018-06" db="EMBL/GenBank/DDBJ databases">
        <title>Genomic Encyclopedia of Archaeal and Bacterial Type Strains, Phase II (KMG-II): from individual species to whole genera.</title>
        <authorList>
            <person name="Goeker M."/>
        </authorList>
    </citation>
    <scope>NUCLEOTIDE SEQUENCE [LARGE SCALE GENOMIC DNA]</scope>
    <source>
        <strain evidence="2 4">DSM 18710</strain>
    </source>
</reference>
<organism evidence="3 5">
    <name type="scientific">Prevotella pallens</name>
    <dbReference type="NCBI Taxonomy" id="60133"/>
    <lineage>
        <taxon>Bacteria</taxon>
        <taxon>Pseudomonadati</taxon>
        <taxon>Bacteroidota</taxon>
        <taxon>Bacteroidia</taxon>
        <taxon>Bacteroidales</taxon>
        <taxon>Prevotellaceae</taxon>
        <taxon>Prevotella</taxon>
    </lineage>
</organism>
<evidence type="ECO:0000313" key="4">
    <source>
        <dbReference type="Proteomes" id="UP000249852"/>
    </source>
</evidence>
<keyword evidence="1" id="KW-0472">Membrane</keyword>
<accession>A0A379EZ82</accession>
<evidence type="ECO:0000313" key="2">
    <source>
        <dbReference type="EMBL" id="RAS43496.1"/>
    </source>
</evidence>
<name>A0A379EZ82_9BACT</name>
<protein>
    <submittedName>
        <fullName evidence="3">Uncharacterized protein</fullName>
    </submittedName>
</protein>
<dbReference type="Proteomes" id="UP000249852">
    <property type="component" value="Unassembled WGS sequence"/>
</dbReference>